<gene>
    <name evidence="3" type="ORF">CSSPTR1EN2_LOCUS6438</name>
</gene>
<evidence type="ECO:0000256" key="2">
    <source>
        <dbReference type="SAM" id="Phobius"/>
    </source>
</evidence>
<keyword evidence="2" id="KW-0472">Membrane</keyword>
<feature type="transmembrane region" description="Helical" evidence="2">
    <location>
        <begin position="73"/>
        <end position="94"/>
    </location>
</feature>
<keyword evidence="4" id="KW-1185">Reference proteome</keyword>
<keyword evidence="2" id="KW-0812">Transmembrane</keyword>
<reference evidence="3" key="1">
    <citation type="submission" date="2024-02" db="EMBL/GenBank/DDBJ databases">
        <authorList>
            <consortium name="ELIXIR-Norway"/>
            <consortium name="Elixir Norway"/>
        </authorList>
    </citation>
    <scope>NUCLEOTIDE SEQUENCE</scope>
</reference>
<sequence>METRGAGRDPGAEAHRHHHSYYKQSSMSANQGTEVFQRALSQVSERGQLFEVVICLCVLYFILRLLYNSLAFILTLALLICIFMHFFNSVSAGFDPTSMKKKHVTTP</sequence>
<protein>
    <recommendedName>
        <fullName evidence="5">PRA1 family protein</fullName>
    </recommendedName>
</protein>
<dbReference type="Proteomes" id="UP001497512">
    <property type="component" value="Chromosome 13"/>
</dbReference>
<organism evidence="3 4">
    <name type="scientific">Sphagnum troendelagicum</name>
    <dbReference type="NCBI Taxonomy" id="128251"/>
    <lineage>
        <taxon>Eukaryota</taxon>
        <taxon>Viridiplantae</taxon>
        <taxon>Streptophyta</taxon>
        <taxon>Embryophyta</taxon>
        <taxon>Bryophyta</taxon>
        <taxon>Sphagnophytina</taxon>
        <taxon>Sphagnopsida</taxon>
        <taxon>Sphagnales</taxon>
        <taxon>Sphagnaceae</taxon>
        <taxon>Sphagnum</taxon>
    </lineage>
</organism>
<evidence type="ECO:0000313" key="4">
    <source>
        <dbReference type="Proteomes" id="UP001497512"/>
    </source>
</evidence>
<dbReference type="EMBL" id="OZ019905">
    <property type="protein sequence ID" value="CAK9202500.1"/>
    <property type="molecule type" value="Genomic_DNA"/>
</dbReference>
<accession>A0ABP0TR87</accession>
<feature type="compositionally biased region" description="Basic and acidic residues" evidence="1">
    <location>
        <begin position="1"/>
        <end position="14"/>
    </location>
</feature>
<evidence type="ECO:0000256" key="1">
    <source>
        <dbReference type="SAM" id="MobiDB-lite"/>
    </source>
</evidence>
<keyword evidence="2" id="KW-1133">Transmembrane helix</keyword>
<feature type="region of interest" description="Disordered" evidence="1">
    <location>
        <begin position="1"/>
        <end position="28"/>
    </location>
</feature>
<name>A0ABP0TR87_9BRYO</name>
<evidence type="ECO:0000313" key="3">
    <source>
        <dbReference type="EMBL" id="CAK9202500.1"/>
    </source>
</evidence>
<evidence type="ECO:0008006" key="5">
    <source>
        <dbReference type="Google" id="ProtNLM"/>
    </source>
</evidence>
<proteinExistence type="predicted"/>